<comment type="caution">
    <text evidence="1">The sequence shown here is derived from an EMBL/GenBank/DDBJ whole genome shotgun (WGS) entry which is preliminary data.</text>
</comment>
<protein>
    <submittedName>
        <fullName evidence="1">Uncharacterized protein</fullName>
    </submittedName>
</protein>
<name>A0A2M6WWS1_9BACT</name>
<accession>A0A2M6WWS1</accession>
<evidence type="ECO:0000313" key="2">
    <source>
        <dbReference type="Proteomes" id="UP000228596"/>
    </source>
</evidence>
<dbReference type="Proteomes" id="UP000228596">
    <property type="component" value="Unassembled WGS sequence"/>
</dbReference>
<evidence type="ECO:0000313" key="1">
    <source>
        <dbReference type="EMBL" id="PIT97237.1"/>
    </source>
</evidence>
<reference evidence="2" key="1">
    <citation type="submission" date="2017-09" db="EMBL/GenBank/DDBJ databases">
        <title>Depth-based differentiation of microbial function through sediment-hosted aquifers and enrichment of novel symbionts in the deep terrestrial subsurface.</title>
        <authorList>
            <person name="Probst A.J."/>
            <person name="Ladd B."/>
            <person name="Jarett J.K."/>
            <person name="Geller-Mcgrath D.E."/>
            <person name="Sieber C.M.K."/>
            <person name="Emerson J.B."/>
            <person name="Anantharaman K."/>
            <person name="Thomas B.C."/>
            <person name="Malmstrom R."/>
            <person name="Stieglmeier M."/>
            <person name="Klingl A."/>
            <person name="Woyke T."/>
            <person name="Ryan C.M."/>
            <person name="Banfield J.F."/>
        </authorList>
    </citation>
    <scope>NUCLEOTIDE SEQUENCE [LARGE SCALE GENOMIC DNA]</scope>
</reference>
<proteinExistence type="predicted"/>
<dbReference type="AlphaFoldDB" id="A0A2M6WWS1"/>
<gene>
    <name evidence="1" type="ORF">COT77_02615</name>
</gene>
<dbReference type="EMBL" id="PEZV01000027">
    <property type="protein sequence ID" value="PIT97237.1"/>
    <property type="molecule type" value="Genomic_DNA"/>
</dbReference>
<sequence length="88" mass="10404">MIKLSTSDKTLGSFSEIDKFAIIPKKLWDDFPAGKKMINIRGKNREVEVYEILCDCMGKEKKHNHRIIDLRELWKELDLKNKTKIEIK</sequence>
<organism evidence="1 2">
    <name type="scientific">Candidatus Berkelbacteria bacterium CG10_big_fil_rev_8_21_14_0_10_41_12</name>
    <dbReference type="NCBI Taxonomy" id="1974513"/>
    <lineage>
        <taxon>Bacteria</taxon>
        <taxon>Candidatus Berkelbacteria</taxon>
    </lineage>
</organism>